<dbReference type="EMBL" id="LLXX01000226">
    <property type="protein sequence ID" value="KRQ92858.1"/>
    <property type="molecule type" value="Genomic_DNA"/>
</dbReference>
<dbReference type="Gene3D" id="3.40.470.10">
    <property type="entry name" value="Uracil-DNA glycosylase-like domain"/>
    <property type="match status" value="1"/>
</dbReference>
<evidence type="ECO:0000256" key="1">
    <source>
        <dbReference type="ARBA" id="ARBA00022763"/>
    </source>
</evidence>
<dbReference type="InterPro" id="IPR005122">
    <property type="entry name" value="Uracil-DNA_glycosylase-like"/>
</dbReference>
<dbReference type="PANTHER" id="PTHR12159">
    <property type="entry name" value="G/T AND G/U MISMATCH-SPECIFIC DNA GLYCOSYLASE"/>
    <property type="match status" value="1"/>
</dbReference>
<dbReference type="SUPFAM" id="SSF52141">
    <property type="entry name" value="Uracil-DNA glycosylase-like"/>
    <property type="match status" value="1"/>
</dbReference>
<dbReference type="RefSeq" id="WP_057855448.1">
    <property type="nucleotide sequence ID" value="NZ_LLXX01000226.1"/>
</dbReference>
<dbReference type="GO" id="GO:0004844">
    <property type="term" value="F:uracil DNA N-glycosylase activity"/>
    <property type="evidence" value="ECO:0007669"/>
    <property type="project" value="TreeGrafter"/>
</dbReference>
<dbReference type="AlphaFoldDB" id="A0A0R3KCM4"/>
<keyword evidence="2" id="KW-0378">Hydrolase</keyword>
<evidence type="ECO:0000313" key="6">
    <source>
        <dbReference type="Proteomes" id="UP000051913"/>
    </source>
</evidence>
<dbReference type="InterPro" id="IPR036895">
    <property type="entry name" value="Uracil-DNA_glycosylase-like_sf"/>
</dbReference>
<comment type="caution">
    <text evidence="5">The sequence shown here is derived from an EMBL/GenBank/DDBJ whole genome shotgun (WGS) entry which is preliminary data.</text>
</comment>
<dbReference type="Proteomes" id="UP000051913">
    <property type="component" value="Unassembled WGS sequence"/>
</dbReference>
<accession>A0A0R3KCM4</accession>
<evidence type="ECO:0000256" key="3">
    <source>
        <dbReference type="ARBA" id="ARBA00023204"/>
    </source>
</evidence>
<dbReference type="GO" id="GO:0006285">
    <property type="term" value="P:base-excision repair, AP site formation"/>
    <property type="evidence" value="ECO:0007669"/>
    <property type="project" value="InterPro"/>
</dbReference>
<name>A0A0R3KCM4_9BRAD</name>
<evidence type="ECO:0000259" key="4">
    <source>
        <dbReference type="Pfam" id="PF03167"/>
    </source>
</evidence>
<feature type="domain" description="Uracil-DNA glycosylase-like" evidence="4">
    <location>
        <begin position="10"/>
        <end position="148"/>
    </location>
</feature>
<organism evidence="5 6">
    <name type="scientific">Bradyrhizobium valentinum</name>
    <dbReference type="NCBI Taxonomy" id="1518501"/>
    <lineage>
        <taxon>Bacteria</taxon>
        <taxon>Pseudomonadati</taxon>
        <taxon>Pseudomonadota</taxon>
        <taxon>Alphaproteobacteria</taxon>
        <taxon>Hyphomicrobiales</taxon>
        <taxon>Nitrobacteraceae</taxon>
        <taxon>Bradyrhizobium</taxon>
    </lineage>
</organism>
<dbReference type="InterPro" id="IPR015637">
    <property type="entry name" value="MUG/TDG"/>
</dbReference>
<proteinExistence type="predicted"/>
<evidence type="ECO:0000256" key="2">
    <source>
        <dbReference type="ARBA" id="ARBA00022801"/>
    </source>
</evidence>
<keyword evidence="6" id="KW-1185">Reference proteome</keyword>
<protein>
    <recommendedName>
        <fullName evidence="4">Uracil-DNA glycosylase-like domain-containing protein</fullName>
    </recommendedName>
</protein>
<dbReference type="Pfam" id="PF03167">
    <property type="entry name" value="UDG"/>
    <property type="match status" value="1"/>
</dbReference>
<dbReference type="PANTHER" id="PTHR12159:SF9">
    <property type="entry name" value="G_T MISMATCH-SPECIFIC THYMINE DNA GLYCOSYLASE"/>
    <property type="match status" value="1"/>
</dbReference>
<dbReference type="OrthoDB" id="9799921at2"/>
<dbReference type="CDD" id="cd10028">
    <property type="entry name" value="UDG-F2_TDG_MUG"/>
    <property type="match status" value="1"/>
</dbReference>
<gene>
    <name evidence="5" type="ORF">CP49_28635</name>
</gene>
<evidence type="ECO:0000313" key="5">
    <source>
        <dbReference type="EMBL" id="KRQ92858.1"/>
    </source>
</evidence>
<sequence length="168" mass="18688">MTDVLSDLLQHSLRIVLCGTAAGTTSAAERAYYAHRQNKFWKILHETRLTPEPLRPHQYRSLLHHGIGLTDLVKAGAGMDRATLPKLTAADRARLSNAIATFRPQFLAFTSKTAGQKFFDGKRDYGEQCDLIGDTRVWILPSTSGAANGSWRPEIWHRFADEVRAAVG</sequence>
<dbReference type="GO" id="GO:0008263">
    <property type="term" value="F:pyrimidine-specific mismatch base pair DNA N-glycosylase activity"/>
    <property type="evidence" value="ECO:0007669"/>
    <property type="project" value="TreeGrafter"/>
</dbReference>
<reference evidence="5 6" key="1">
    <citation type="submission" date="2014-03" db="EMBL/GenBank/DDBJ databases">
        <title>Bradyrhizobium valentinum sp. nov., isolated from effective nodules of Lupinus mariae-josephae, a lupine endemic of basic-lime soils in Eastern Spain.</title>
        <authorList>
            <person name="Duran D."/>
            <person name="Rey L."/>
            <person name="Navarro A."/>
            <person name="Busquets A."/>
            <person name="Imperial J."/>
            <person name="Ruiz-Argueso T."/>
        </authorList>
    </citation>
    <scope>NUCLEOTIDE SEQUENCE [LARGE SCALE GENOMIC DNA]</scope>
    <source>
        <strain evidence="5 6">LmjM3</strain>
    </source>
</reference>
<keyword evidence="1" id="KW-0227">DNA damage</keyword>
<keyword evidence="3" id="KW-0234">DNA repair</keyword>
<dbReference type="STRING" id="1518501.CQ10_09915"/>